<feature type="signal peptide" evidence="3">
    <location>
        <begin position="1"/>
        <end position="16"/>
    </location>
</feature>
<keyword evidence="1" id="KW-0677">Repeat</keyword>
<dbReference type="GeneID" id="136080675"/>
<dbReference type="Proteomes" id="UP001652625">
    <property type="component" value="Chromosome 05"/>
</dbReference>
<evidence type="ECO:0000256" key="2">
    <source>
        <dbReference type="ARBA" id="ARBA00023157"/>
    </source>
</evidence>
<evidence type="ECO:0000313" key="4">
    <source>
        <dbReference type="Proteomes" id="UP001652625"/>
    </source>
</evidence>
<evidence type="ECO:0000256" key="3">
    <source>
        <dbReference type="SAM" id="SignalP"/>
    </source>
</evidence>
<sequence>MICIYMFLIALNPSISQPWYSAQESLVLKNETLIRSGFLVATLKSVSKEYMVSLEVKPTLFDNTTYRHILQLTANGSISNYGDRNPLIYFTKVTGLLVVSSAINGNKNYIFTIKTLSLNEWTSVKVVQQLVNGSYNFSVAINGSVVTSVINLQPIEFSNAKVYASGPWDTVQSGFIRNLIVLSGTYEFWSQWSQWSSCNESCTAFRSRNCSNSQMFNCLGNISEIESCNNLNQVSWTQWSNWSSCNVSYEKGFMNRTRMCNESNDLCCGNRYELEECFDFWTQWSSWSDCTPSCVSSLISRSRVCNNTNSFFSCPGNNTETISCISNVTCLDFWTPWSAWSECIPSCDTGMISRTRVCNNTKSLFICPGNSTETMSCINNITCSDSWTQWSSWSECLSLCDAGMISRTRVCNNTNSFFNCSGNSTETMSCVNNITCPDLWTQWSAWSECIPSCGTGMINRMRVCNSSNSLLNCSGNSTEVITCISNKTCLEEWSPWSECSATCGEGKKSSYTFGAVKDIAKKVESCNVVNCPVDGMWGNWIGTECSKNCDGGVITFNRSCDNPAPKHYGQDCMGISSYVEECPNNGICSVNGGWSNWSEWSLCNYPCEGGVKVRFRNCSNPTPKNNGLFCYGANTEAADCPWKKCSVAELNLAISITGEYYIEPYSDLNSYPSLDLKSRIEEAVTKLYKNLKSKVGFNVMIHSIKEQDG</sequence>
<dbReference type="SUPFAM" id="SSF82895">
    <property type="entry name" value="TSP-1 type 1 repeat"/>
    <property type="match status" value="9"/>
</dbReference>
<dbReference type="SMART" id="SM00209">
    <property type="entry name" value="TSP1"/>
    <property type="match status" value="9"/>
</dbReference>
<dbReference type="Pfam" id="PF00090">
    <property type="entry name" value="TSP_1"/>
    <property type="match status" value="9"/>
</dbReference>
<keyword evidence="4" id="KW-1185">Reference proteome</keyword>
<accession>A0ABM4BWT9</accession>
<dbReference type="Gene3D" id="2.20.100.10">
    <property type="entry name" value="Thrombospondin type-1 (TSP1) repeat"/>
    <property type="match status" value="8"/>
</dbReference>
<dbReference type="InterPro" id="IPR036383">
    <property type="entry name" value="TSP1_rpt_sf"/>
</dbReference>
<dbReference type="RefSeq" id="XP_065653694.1">
    <property type="nucleotide sequence ID" value="XM_065797622.1"/>
</dbReference>
<feature type="chain" id="PRO_5045114573" evidence="3">
    <location>
        <begin position="17"/>
        <end position="709"/>
    </location>
</feature>
<organism evidence="4 5">
    <name type="scientific">Hydra vulgaris</name>
    <name type="common">Hydra</name>
    <name type="synonym">Hydra attenuata</name>
    <dbReference type="NCBI Taxonomy" id="6087"/>
    <lineage>
        <taxon>Eukaryota</taxon>
        <taxon>Metazoa</taxon>
        <taxon>Cnidaria</taxon>
        <taxon>Hydrozoa</taxon>
        <taxon>Hydroidolina</taxon>
        <taxon>Anthoathecata</taxon>
        <taxon>Aplanulata</taxon>
        <taxon>Hydridae</taxon>
        <taxon>Hydra</taxon>
    </lineage>
</organism>
<name>A0ABM4BWT9_HYDVU</name>
<proteinExistence type="predicted"/>
<keyword evidence="3" id="KW-0732">Signal</keyword>
<reference evidence="5" key="1">
    <citation type="submission" date="2025-08" db="UniProtKB">
        <authorList>
            <consortium name="RefSeq"/>
        </authorList>
    </citation>
    <scope>IDENTIFICATION</scope>
</reference>
<dbReference type="PANTHER" id="PTHR22906">
    <property type="entry name" value="PROPERDIN"/>
    <property type="match status" value="1"/>
</dbReference>
<keyword evidence="2" id="KW-1015">Disulfide bond</keyword>
<dbReference type="InterPro" id="IPR000884">
    <property type="entry name" value="TSP1_rpt"/>
</dbReference>
<protein>
    <submittedName>
        <fullName evidence="5">A disintegrin and metalloproteinase with thrombospondin motifs adt-1-like isoform X1</fullName>
    </submittedName>
</protein>
<dbReference type="InterPro" id="IPR052065">
    <property type="entry name" value="Compl_asym_regulator"/>
</dbReference>
<evidence type="ECO:0000256" key="1">
    <source>
        <dbReference type="ARBA" id="ARBA00022737"/>
    </source>
</evidence>
<gene>
    <name evidence="5" type="primary">LOC136080675</name>
</gene>
<evidence type="ECO:0000313" key="5">
    <source>
        <dbReference type="RefSeq" id="XP_065653694.1"/>
    </source>
</evidence>